<evidence type="ECO:0000313" key="5">
    <source>
        <dbReference type="EMBL" id="KAF1393240.1"/>
    </source>
</evidence>
<dbReference type="Gene3D" id="3.40.50.1220">
    <property type="entry name" value="TPP-binding domain"/>
    <property type="match status" value="1"/>
</dbReference>
<evidence type="ECO:0000256" key="3">
    <source>
        <dbReference type="PROSITE-ProRule" id="PRU00236"/>
    </source>
</evidence>
<dbReference type="GO" id="GO:0070403">
    <property type="term" value="F:NAD+ binding"/>
    <property type="evidence" value="ECO:0007669"/>
    <property type="project" value="InterPro"/>
</dbReference>
<proteinExistence type="predicted"/>
<evidence type="ECO:0000256" key="2">
    <source>
        <dbReference type="ARBA" id="ARBA00023027"/>
    </source>
</evidence>
<evidence type="ECO:0000259" key="4">
    <source>
        <dbReference type="PROSITE" id="PS50305"/>
    </source>
</evidence>
<protein>
    <recommendedName>
        <fullName evidence="4">Deacetylase sirtuin-type domain-containing protein</fullName>
    </recommendedName>
</protein>
<feature type="domain" description="Deacetylase sirtuin-type" evidence="4">
    <location>
        <begin position="72"/>
        <end position="334"/>
    </location>
</feature>
<dbReference type="SUPFAM" id="SSF52467">
    <property type="entry name" value="DHS-like NAD/FAD-binding domain"/>
    <property type="match status" value="1"/>
</dbReference>
<evidence type="ECO:0000313" key="6">
    <source>
        <dbReference type="Proteomes" id="UP000465112"/>
    </source>
</evidence>
<dbReference type="AlphaFoldDB" id="A0A6A5FFT5"/>
<evidence type="ECO:0000256" key="1">
    <source>
        <dbReference type="ARBA" id="ARBA00022679"/>
    </source>
</evidence>
<dbReference type="GO" id="GO:0005634">
    <property type="term" value="C:nucleus"/>
    <property type="evidence" value="ECO:0007669"/>
    <property type="project" value="TreeGrafter"/>
</dbReference>
<dbReference type="CDD" id="cd01408">
    <property type="entry name" value="SIRT1"/>
    <property type="match status" value="1"/>
</dbReference>
<organism evidence="5 6">
    <name type="scientific">Perca fluviatilis</name>
    <name type="common">European perch</name>
    <dbReference type="NCBI Taxonomy" id="8168"/>
    <lineage>
        <taxon>Eukaryota</taxon>
        <taxon>Metazoa</taxon>
        <taxon>Chordata</taxon>
        <taxon>Craniata</taxon>
        <taxon>Vertebrata</taxon>
        <taxon>Euteleostomi</taxon>
        <taxon>Actinopterygii</taxon>
        <taxon>Neopterygii</taxon>
        <taxon>Teleostei</taxon>
        <taxon>Neoteleostei</taxon>
        <taxon>Acanthomorphata</taxon>
        <taxon>Eupercaria</taxon>
        <taxon>Perciformes</taxon>
        <taxon>Percoidei</taxon>
        <taxon>Percidae</taxon>
        <taxon>Percinae</taxon>
        <taxon>Perca</taxon>
    </lineage>
</organism>
<name>A0A6A5FFT5_PERFL</name>
<dbReference type="InterPro" id="IPR026590">
    <property type="entry name" value="Ssirtuin_cat_dom"/>
</dbReference>
<accession>A0A6A5FFT5</accession>
<dbReference type="PANTHER" id="PTHR11085:SF5">
    <property type="entry name" value="NAD-DEPENDENT PROTEIN DEACETYLASE SIRTUIN-3, MITOCHONDRIAL"/>
    <property type="match status" value="1"/>
</dbReference>
<dbReference type="GO" id="GO:0017136">
    <property type="term" value="F:histone deacetylase activity, NAD-dependent"/>
    <property type="evidence" value="ECO:0007669"/>
    <property type="project" value="TreeGrafter"/>
</dbReference>
<dbReference type="InterPro" id="IPR050134">
    <property type="entry name" value="NAD-dep_sirtuin_deacylases"/>
</dbReference>
<comment type="caution">
    <text evidence="5">The sequence shown here is derived from an EMBL/GenBank/DDBJ whole genome shotgun (WGS) entry which is preliminary data.</text>
</comment>
<dbReference type="Pfam" id="PF02146">
    <property type="entry name" value="SIR2"/>
    <property type="match status" value="1"/>
</dbReference>
<dbReference type="InterPro" id="IPR029035">
    <property type="entry name" value="DHS-like_NAD/FAD-binding_dom"/>
</dbReference>
<dbReference type="InterPro" id="IPR003000">
    <property type="entry name" value="Sirtuin"/>
</dbReference>
<keyword evidence="3" id="KW-0862">Zinc</keyword>
<sequence length="400" mass="44105">MASLASSSIMSPVRLCCLCLCSRTSRTLSAYGLGQRSLCSGKAAAAALCRQTNSPRWNGTQGFFSRGGGGGAAEEQQTLEDIAKSIREQRYKRVVVMAGAGISTPSGIPDFRSPGSGLYDNLQQYDLPYAEAIFEISFFHQNPNPFFALAKELYPGNYQPNLTHYFVRLLHEKRQLLRMYTQNIDGLERLAGIPPEMLVEAHGTFTTATCTVCLRKYEGEELRSDVMAGVVPKCPTCKGVVKPDIVFFGEELPRHFFKYLTDFPLADLLIVMGTSLEVEPFASLAGAVHSSVPRLLINRDLVGPFAWRRRRHDAVQLGDVVGGVRALVDALGWTRELDALMAAGAEKVSVGYRLPCIIILLRPSSHEPFGQLHFLWRCIRVHACIASQRSKVEAAETNMS</sequence>
<keyword evidence="6" id="KW-1185">Reference proteome</keyword>
<feature type="binding site" evidence="3">
    <location>
        <position position="210"/>
    </location>
    <ligand>
        <name>Zn(2+)</name>
        <dbReference type="ChEBI" id="CHEBI:29105"/>
    </ligand>
</feature>
<dbReference type="EMBL" id="VHII01000003">
    <property type="protein sequence ID" value="KAF1393240.1"/>
    <property type="molecule type" value="Genomic_DNA"/>
</dbReference>
<dbReference type="PANTHER" id="PTHR11085">
    <property type="entry name" value="NAD-DEPENDENT PROTEIN DEACYLASE SIRTUIN-5, MITOCHONDRIAL-RELATED"/>
    <property type="match status" value="1"/>
</dbReference>
<gene>
    <name evidence="5" type="ORF">PFLUV_G00036480</name>
</gene>
<dbReference type="InterPro" id="IPR026591">
    <property type="entry name" value="Sirtuin_cat_small_dom_sf"/>
</dbReference>
<feature type="binding site" evidence="3">
    <location>
        <position position="237"/>
    </location>
    <ligand>
        <name>Zn(2+)</name>
        <dbReference type="ChEBI" id="CHEBI:29105"/>
    </ligand>
</feature>
<dbReference type="PROSITE" id="PS50305">
    <property type="entry name" value="SIRTUIN"/>
    <property type="match status" value="1"/>
</dbReference>
<dbReference type="Gene3D" id="3.30.1600.10">
    <property type="entry name" value="SIR2/SIRT2 'Small Domain"/>
    <property type="match status" value="1"/>
</dbReference>
<keyword evidence="2" id="KW-0520">NAD</keyword>
<keyword evidence="1" id="KW-0808">Transferase</keyword>
<dbReference type="GO" id="GO:0046872">
    <property type="term" value="F:metal ion binding"/>
    <property type="evidence" value="ECO:0007669"/>
    <property type="project" value="UniProtKB-KW"/>
</dbReference>
<reference evidence="5 6" key="1">
    <citation type="submission" date="2019-06" db="EMBL/GenBank/DDBJ databases">
        <title>A chromosome-scale genome assembly of the European perch, Perca fluviatilis.</title>
        <authorList>
            <person name="Roques C."/>
            <person name="Zahm M."/>
            <person name="Cabau C."/>
            <person name="Klopp C."/>
            <person name="Bouchez O."/>
            <person name="Donnadieu C."/>
            <person name="Kuhl H."/>
            <person name="Gislard M."/>
            <person name="Guendouz S."/>
            <person name="Journot L."/>
            <person name="Haffray P."/>
            <person name="Bestin A."/>
            <person name="Morvezen R."/>
            <person name="Feron R."/>
            <person name="Wen M."/>
            <person name="Jouanno E."/>
            <person name="Herpin A."/>
            <person name="Schartl M."/>
            <person name="Postlethwait J."/>
            <person name="Schaerlinger B."/>
            <person name="Chardard D."/>
            <person name="Lecocq T."/>
            <person name="Poncet C."/>
            <person name="Jaffrelo L."/>
            <person name="Lampietro C."/>
            <person name="Guiguen Y."/>
        </authorList>
    </citation>
    <scope>NUCLEOTIDE SEQUENCE [LARGE SCALE GENOMIC DNA]</scope>
    <source>
        <tissue evidence="5">Blood</tissue>
    </source>
</reference>
<feature type="binding site" evidence="3">
    <location>
        <position position="234"/>
    </location>
    <ligand>
        <name>Zn(2+)</name>
        <dbReference type="ChEBI" id="CHEBI:29105"/>
    </ligand>
</feature>
<keyword evidence="3" id="KW-0479">Metal-binding</keyword>
<feature type="binding site" evidence="3">
    <location>
        <position position="213"/>
    </location>
    <ligand>
        <name>Zn(2+)</name>
        <dbReference type="ChEBI" id="CHEBI:29105"/>
    </ligand>
</feature>
<feature type="active site" description="Proton acceptor" evidence="3">
    <location>
        <position position="202"/>
    </location>
</feature>
<dbReference type="Proteomes" id="UP000465112">
    <property type="component" value="Chromosome 3"/>
</dbReference>